<protein>
    <submittedName>
        <fullName evidence="1">Zn-dependent hydrolase</fullName>
    </submittedName>
</protein>
<name>A0AC61MWS7_9FIRM</name>
<keyword evidence="2" id="KW-1185">Reference proteome</keyword>
<organism evidence="1 2">
    <name type="scientific">Miniphocaeibacter halophilus</name>
    <dbReference type="NCBI Taxonomy" id="2931922"/>
    <lineage>
        <taxon>Bacteria</taxon>
        <taxon>Bacillati</taxon>
        <taxon>Bacillota</taxon>
        <taxon>Tissierellia</taxon>
        <taxon>Tissierellales</taxon>
        <taxon>Peptoniphilaceae</taxon>
        <taxon>Miniphocaeibacter</taxon>
    </lineage>
</organism>
<evidence type="ECO:0000313" key="2">
    <source>
        <dbReference type="Proteomes" id="UP000595814"/>
    </source>
</evidence>
<sequence>MTHNLKESAKRVVSDLKELRNLTSTENGAQRVAWTPTWQKARNWFKEKVEQYGAEVTRDSAGNVWAKIQGESSDSIAIGSHIDSVPNGGWLDGALGVVVGIEIIRRYTEDKRKPKKTIYIVDWADEEGARYGRSCLGSAAANGSLDVDKIKDLVDINGIKYSDALRKYKVEPENMLNAYNELKEKNIKVYLELHIEQGPILENSNKDVACVYGIAGVERHYIDFIGQKSHAGSFPTELRQDAFLAAAESALEFRKIALKYNAVCTVGEVTVEPHVTTIVPGKCTISLDQRTIDKNNLKIIFEEAKDIVEKISKKNNVKSHWRNIHSIAPKIFDEELIELCKESVKEETGEATTMSSGPLHDAIEVAKIIPTVMMFAMSEKGLSHTKEENTPDDKLETAIRAFLRLVDKTIKK</sequence>
<gene>
    <name evidence="1" type="ORF">JFY71_08130</name>
</gene>
<dbReference type="EMBL" id="CP066744">
    <property type="protein sequence ID" value="QQK07283.1"/>
    <property type="molecule type" value="Genomic_DNA"/>
</dbReference>
<accession>A0AC61MWS7</accession>
<evidence type="ECO:0000313" key="1">
    <source>
        <dbReference type="EMBL" id="QQK07283.1"/>
    </source>
</evidence>
<keyword evidence="1" id="KW-0378">Hydrolase</keyword>
<dbReference type="Proteomes" id="UP000595814">
    <property type="component" value="Chromosome"/>
</dbReference>
<proteinExistence type="predicted"/>
<reference evidence="1 2" key="1">
    <citation type="journal article" date="2022" name="Int. J. Syst. Evol. Microbiol.">
        <title>Miniphocaeibacter halophilus sp. nov., an ammonium-tolerant acetate-producing bacterium isolated from a biogas system.</title>
        <authorList>
            <person name="Schnurer A."/>
            <person name="Singh A."/>
            <person name="Bi S."/>
            <person name="Qiao W."/>
            <person name="Westerholm M."/>
        </authorList>
    </citation>
    <scope>NUCLEOTIDE SEQUENCE [LARGE SCALE GENOMIC DNA]</scope>
    <source>
        <strain evidence="1 2">AMB_01</strain>
    </source>
</reference>